<dbReference type="AlphaFoldDB" id="A0A0R3WHR7"/>
<feature type="compositionally biased region" description="Basic residues" evidence="1">
    <location>
        <begin position="180"/>
        <end position="190"/>
    </location>
</feature>
<feature type="compositionally biased region" description="Polar residues" evidence="1">
    <location>
        <begin position="121"/>
        <end position="132"/>
    </location>
</feature>
<dbReference type="WBParaSite" id="TTAC_0000010301-mRNA-1">
    <property type="protein sequence ID" value="TTAC_0000010301-mRNA-1"/>
    <property type="gene ID" value="TTAC_0000010301"/>
</dbReference>
<evidence type="ECO:0000313" key="3">
    <source>
        <dbReference type="Proteomes" id="UP000274429"/>
    </source>
</evidence>
<dbReference type="Proteomes" id="UP000274429">
    <property type="component" value="Unassembled WGS sequence"/>
</dbReference>
<dbReference type="EMBL" id="UYWX01000007">
    <property type="protein sequence ID" value="VDM15850.1"/>
    <property type="molecule type" value="Genomic_DNA"/>
</dbReference>
<proteinExistence type="predicted"/>
<gene>
    <name evidence="2" type="ORF">TTAC_LOCUS104</name>
</gene>
<feature type="region of interest" description="Disordered" evidence="1">
    <location>
        <begin position="176"/>
        <end position="203"/>
    </location>
</feature>
<name>A0A0R3WHR7_HYDTA</name>
<reference evidence="4" key="1">
    <citation type="submission" date="2017-02" db="UniProtKB">
        <authorList>
            <consortium name="WormBaseParasite"/>
        </authorList>
    </citation>
    <scope>IDENTIFICATION</scope>
</reference>
<sequence length="203" mass="22954">MSSWLRRIVSPLIKPKIIPKASQGKAAGELPSGTNSVSTGTQSETKESQDVVEKYEKRLLAELEKMAKNCRRQNYLDNLQLLNAGISTQNRREENFERLWSRARSRVDRRLAKVKKKHSSTRNSLPTDNSPPSIRHVDTLLLNKNLSDGETLATSDLDTLNDYSWEGIECAADTNSRPISRARKKAKRNNKAVSNLKPRRLGE</sequence>
<protein>
    <submittedName>
        <fullName evidence="2 4">Uncharacterized protein</fullName>
    </submittedName>
</protein>
<keyword evidence="3" id="KW-1185">Reference proteome</keyword>
<dbReference type="OrthoDB" id="6277724at2759"/>
<accession>A0A0R3WHR7</accession>
<evidence type="ECO:0000313" key="4">
    <source>
        <dbReference type="WBParaSite" id="TTAC_0000010301-mRNA-1"/>
    </source>
</evidence>
<reference evidence="2 3" key="2">
    <citation type="submission" date="2018-11" db="EMBL/GenBank/DDBJ databases">
        <authorList>
            <consortium name="Pathogen Informatics"/>
        </authorList>
    </citation>
    <scope>NUCLEOTIDE SEQUENCE [LARGE SCALE GENOMIC DNA]</scope>
</reference>
<evidence type="ECO:0000313" key="2">
    <source>
        <dbReference type="EMBL" id="VDM15850.1"/>
    </source>
</evidence>
<feature type="region of interest" description="Disordered" evidence="1">
    <location>
        <begin position="20"/>
        <end position="51"/>
    </location>
</feature>
<feature type="region of interest" description="Disordered" evidence="1">
    <location>
        <begin position="112"/>
        <end position="134"/>
    </location>
</feature>
<evidence type="ECO:0000256" key="1">
    <source>
        <dbReference type="SAM" id="MobiDB-lite"/>
    </source>
</evidence>
<feature type="compositionally biased region" description="Polar residues" evidence="1">
    <location>
        <begin position="32"/>
        <end position="43"/>
    </location>
</feature>
<organism evidence="4">
    <name type="scientific">Hydatigena taeniaeformis</name>
    <name type="common">Feline tapeworm</name>
    <name type="synonym">Taenia taeniaeformis</name>
    <dbReference type="NCBI Taxonomy" id="6205"/>
    <lineage>
        <taxon>Eukaryota</taxon>
        <taxon>Metazoa</taxon>
        <taxon>Spiralia</taxon>
        <taxon>Lophotrochozoa</taxon>
        <taxon>Platyhelminthes</taxon>
        <taxon>Cestoda</taxon>
        <taxon>Eucestoda</taxon>
        <taxon>Cyclophyllidea</taxon>
        <taxon>Taeniidae</taxon>
        <taxon>Hydatigera</taxon>
    </lineage>
</organism>